<feature type="compositionally biased region" description="Low complexity" evidence="1">
    <location>
        <begin position="48"/>
        <end position="59"/>
    </location>
</feature>
<feature type="region of interest" description="Disordered" evidence="1">
    <location>
        <begin position="287"/>
        <end position="368"/>
    </location>
</feature>
<dbReference type="EMBL" id="ML769621">
    <property type="protein sequence ID" value="KAE9391534.1"/>
    <property type="molecule type" value="Genomic_DNA"/>
</dbReference>
<sequence>MRMRNDASETIQSTVSVVRESRRTTSDLRPIFEDNIRRDRNDEEDLTESSSSISDPTESQYKSKYPSLLQEIIWSKVNARAQKEEGPELGLSILSPSDSSEEDDSVTSTQTQTDTENEGSDSGTSISSSQESGSKLCSASSPCSATSTSDGDDIEPSSSVNPVSEEPELDAYCLHNSYMAEERKQELEVDEDQDCSSISPSSSPLRLSSSDYGFNVSSPAPDSPTADIPLPQALLVPPATITASPTTARLFDLADTLRPGLQPQMPHKFLVPSLLSEYYPPRSEFWPQSTEMKRRSGSLSTPSTSELKENDENDDDADLSVSAAEPRTMPVSMKRKRKENDGTGRDFSGSSSPSPAKKSRRYTVPLCP</sequence>
<name>A0A6A4H2D4_9AGAR</name>
<organism evidence="2 3">
    <name type="scientific">Gymnopus androsaceus JB14</name>
    <dbReference type="NCBI Taxonomy" id="1447944"/>
    <lineage>
        <taxon>Eukaryota</taxon>
        <taxon>Fungi</taxon>
        <taxon>Dikarya</taxon>
        <taxon>Basidiomycota</taxon>
        <taxon>Agaricomycotina</taxon>
        <taxon>Agaricomycetes</taxon>
        <taxon>Agaricomycetidae</taxon>
        <taxon>Agaricales</taxon>
        <taxon>Marasmiineae</taxon>
        <taxon>Omphalotaceae</taxon>
        <taxon>Gymnopus</taxon>
    </lineage>
</organism>
<dbReference type="AlphaFoldDB" id="A0A6A4H2D4"/>
<feature type="compositionally biased region" description="Low complexity" evidence="1">
    <location>
        <begin position="196"/>
        <end position="210"/>
    </location>
</feature>
<feature type="compositionally biased region" description="Low complexity" evidence="1">
    <location>
        <begin position="89"/>
        <end position="98"/>
    </location>
</feature>
<feature type="region of interest" description="Disordered" evidence="1">
    <location>
        <begin position="81"/>
        <end position="229"/>
    </location>
</feature>
<proteinExistence type="predicted"/>
<feature type="compositionally biased region" description="Polar residues" evidence="1">
    <location>
        <begin position="211"/>
        <end position="220"/>
    </location>
</feature>
<keyword evidence="3" id="KW-1185">Reference proteome</keyword>
<gene>
    <name evidence="2" type="ORF">BT96DRAFT_925286</name>
</gene>
<feature type="region of interest" description="Disordered" evidence="1">
    <location>
        <begin position="1"/>
        <end position="63"/>
    </location>
</feature>
<feature type="compositionally biased region" description="Acidic residues" evidence="1">
    <location>
        <begin position="309"/>
        <end position="318"/>
    </location>
</feature>
<evidence type="ECO:0000313" key="2">
    <source>
        <dbReference type="EMBL" id="KAE9391534.1"/>
    </source>
</evidence>
<dbReference type="Proteomes" id="UP000799118">
    <property type="component" value="Unassembled WGS sequence"/>
</dbReference>
<protein>
    <submittedName>
        <fullName evidence="2">Uncharacterized protein</fullName>
    </submittedName>
</protein>
<evidence type="ECO:0000313" key="3">
    <source>
        <dbReference type="Proteomes" id="UP000799118"/>
    </source>
</evidence>
<accession>A0A6A4H2D4</accession>
<feature type="compositionally biased region" description="Low complexity" evidence="1">
    <location>
        <begin position="106"/>
        <end position="149"/>
    </location>
</feature>
<reference evidence="2" key="1">
    <citation type="journal article" date="2019" name="Environ. Microbiol.">
        <title>Fungal ecological strategies reflected in gene transcription - a case study of two litter decomposers.</title>
        <authorList>
            <person name="Barbi F."/>
            <person name="Kohler A."/>
            <person name="Barry K."/>
            <person name="Baskaran P."/>
            <person name="Daum C."/>
            <person name="Fauchery L."/>
            <person name="Ihrmark K."/>
            <person name="Kuo A."/>
            <person name="LaButti K."/>
            <person name="Lipzen A."/>
            <person name="Morin E."/>
            <person name="Grigoriev I.V."/>
            <person name="Henrissat B."/>
            <person name="Lindahl B."/>
            <person name="Martin F."/>
        </authorList>
    </citation>
    <scope>NUCLEOTIDE SEQUENCE</scope>
    <source>
        <strain evidence="2">JB14</strain>
    </source>
</reference>
<evidence type="ECO:0000256" key="1">
    <source>
        <dbReference type="SAM" id="MobiDB-lite"/>
    </source>
</evidence>
<feature type="compositionally biased region" description="Basic and acidic residues" evidence="1">
    <location>
        <begin position="19"/>
        <end position="41"/>
    </location>
</feature>